<comment type="caution">
    <text evidence="3">The sequence shown here is derived from an EMBL/GenBank/DDBJ whole genome shotgun (WGS) entry which is preliminary data.</text>
</comment>
<keyword evidence="4" id="KW-1185">Reference proteome</keyword>
<evidence type="ECO:0000313" key="4">
    <source>
        <dbReference type="Proteomes" id="UP001233172"/>
    </source>
</evidence>
<reference evidence="3" key="1">
    <citation type="journal article" date="2023" name="PLoS Negl. Trop. Dis.">
        <title>A genome sequence for Biomphalaria pfeifferi, the major vector snail for the human-infecting parasite Schistosoma mansoni.</title>
        <authorList>
            <person name="Bu L."/>
            <person name="Lu L."/>
            <person name="Laidemitt M.R."/>
            <person name="Zhang S.M."/>
            <person name="Mutuku M."/>
            <person name="Mkoji G."/>
            <person name="Steinauer M."/>
            <person name="Loker E.S."/>
        </authorList>
    </citation>
    <scope>NUCLEOTIDE SEQUENCE</scope>
    <source>
        <strain evidence="3">KasaAsao</strain>
    </source>
</reference>
<dbReference type="EMBL" id="JASAOG010000172">
    <property type="protein sequence ID" value="KAK0046005.1"/>
    <property type="molecule type" value="Genomic_DNA"/>
</dbReference>
<evidence type="ECO:0000259" key="2">
    <source>
        <dbReference type="Pfam" id="PF18201"/>
    </source>
</evidence>
<dbReference type="PANTHER" id="PTHR21083:SF0">
    <property type="entry name" value="DYNEIN AXONEMAL ASSEMBLY FACTOR 6"/>
    <property type="match status" value="1"/>
</dbReference>
<feature type="domain" description="PIH1D1/2/3 CS-like" evidence="2">
    <location>
        <begin position="83"/>
        <end position="177"/>
    </location>
</feature>
<dbReference type="PANTHER" id="PTHR21083">
    <property type="entry name" value="TWISTER"/>
    <property type="match status" value="1"/>
</dbReference>
<evidence type="ECO:0000256" key="1">
    <source>
        <dbReference type="ARBA" id="ARBA00008511"/>
    </source>
</evidence>
<gene>
    <name evidence="3" type="ORF">Bpfe_024584</name>
</gene>
<dbReference type="GO" id="GO:0070286">
    <property type="term" value="P:axonemal dynein complex assembly"/>
    <property type="evidence" value="ECO:0007669"/>
    <property type="project" value="InterPro"/>
</dbReference>
<name>A0AAD8B3M8_BIOPF</name>
<sequence length="187" mass="21169">MNITPSMIENIVHLFKDPDENSESDDDTTASNFVKFGPGHIGPPKISHHNTAAIPSVKTKDIWSDGEVVEGSEYDLLTDPRPQPEYDVLFSQVVSSEDIFLQMGNKNPSTASCENMTIKIKLPNTKMSDVELDVKPKFLDCRTPNYKLALHLQQNVDHKNGKAQWDAKTETLIVTLRMIREFDMFNF</sequence>
<evidence type="ECO:0000313" key="3">
    <source>
        <dbReference type="EMBL" id="KAK0046005.1"/>
    </source>
</evidence>
<dbReference type="InterPro" id="IPR026697">
    <property type="entry name" value="DNAAF6"/>
</dbReference>
<organism evidence="3 4">
    <name type="scientific">Biomphalaria pfeifferi</name>
    <name type="common">Bloodfluke planorb</name>
    <name type="synonym">Freshwater snail</name>
    <dbReference type="NCBI Taxonomy" id="112525"/>
    <lineage>
        <taxon>Eukaryota</taxon>
        <taxon>Metazoa</taxon>
        <taxon>Spiralia</taxon>
        <taxon>Lophotrochozoa</taxon>
        <taxon>Mollusca</taxon>
        <taxon>Gastropoda</taxon>
        <taxon>Heterobranchia</taxon>
        <taxon>Euthyneura</taxon>
        <taxon>Panpulmonata</taxon>
        <taxon>Hygrophila</taxon>
        <taxon>Lymnaeoidea</taxon>
        <taxon>Planorbidae</taxon>
        <taxon>Biomphalaria</taxon>
    </lineage>
</organism>
<dbReference type="InterPro" id="IPR008978">
    <property type="entry name" value="HSP20-like_chaperone"/>
</dbReference>
<dbReference type="Proteomes" id="UP001233172">
    <property type="component" value="Unassembled WGS sequence"/>
</dbReference>
<dbReference type="AlphaFoldDB" id="A0AAD8B3M8"/>
<comment type="similarity">
    <text evidence="1">Belongs to the PIH1 family.</text>
</comment>
<dbReference type="Gene3D" id="2.60.40.790">
    <property type="match status" value="1"/>
</dbReference>
<dbReference type="GO" id="GO:0051087">
    <property type="term" value="F:protein-folding chaperone binding"/>
    <property type="evidence" value="ECO:0007669"/>
    <property type="project" value="InterPro"/>
</dbReference>
<dbReference type="Pfam" id="PF18201">
    <property type="entry name" value="PIH1_CS"/>
    <property type="match status" value="1"/>
</dbReference>
<protein>
    <submittedName>
        <fullName evidence="3">Protein PIH1D3</fullName>
    </submittedName>
</protein>
<dbReference type="GO" id="GO:0005737">
    <property type="term" value="C:cytoplasm"/>
    <property type="evidence" value="ECO:0007669"/>
    <property type="project" value="TreeGrafter"/>
</dbReference>
<reference evidence="3" key="2">
    <citation type="submission" date="2023-04" db="EMBL/GenBank/DDBJ databases">
        <authorList>
            <person name="Bu L."/>
            <person name="Lu L."/>
            <person name="Laidemitt M.R."/>
            <person name="Zhang S.M."/>
            <person name="Mutuku M."/>
            <person name="Mkoji G."/>
            <person name="Steinauer M."/>
            <person name="Loker E.S."/>
        </authorList>
    </citation>
    <scope>NUCLEOTIDE SEQUENCE</scope>
    <source>
        <strain evidence="3">KasaAsao</strain>
        <tissue evidence="3">Whole Snail</tissue>
    </source>
</reference>
<proteinExistence type="inferred from homology"/>
<dbReference type="GO" id="GO:0045505">
    <property type="term" value="F:dynein intermediate chain binding"/>
    <property type="evidence" value="ECO:0007669"/>
    <property type="project" value="TreeGrafter"/>
</dbReference>
<accession>A0AAD8B3M8</accession>
<dbReference type="InterPro" id="IPR041442">
    <property type="entry name" value="PIH1D1/2/3_CS-like"/>
</dbReference>